<gene>
    <name evidence="1" type="ORF">BO95DRAFT_186611</name>
</gene>
<organism evidence="1 2">
    <name type="scientific">Aspergillus brunneoviolaceus CBS 621.78</name>
    <dbReference type="NCBI Taxonomy" id="1450534"/>
    <lineage>
        <taxon>Eukaryota</taxon>
        <taxon>Fungi</taxon>
        <taxon>Dikarya</taxon>
        <taxon>Ascomycota</taxon>
        <taxon>Pezizomycotina</taxon>
        <taxon>Eurotiomycetes</taxon>
        <taxon>Eurotiomycetidae</taxon>
        <taxon>Eurotiales</taxon>
        <taxon>Aspergillaceae</taxon>
        <taxon>Aspergillus</taxon>
        <taxon>Aspergillus subgen. Circumdati</taxon>
    </lineage>
</organism>
<proteinExistence type="predicted"/>
<sequence>MQMHQRLTGTKSMWFNSEAGMQRRSKYIRLTVAPSPDSTGPKVRFDSLLLLHYAHFTGKLNPYHPFLDDKFADLTPRRWSPETRIQESHSLTWFTASPGNQ</sequence>
<name>A0ACD1G4R7_9EURO</name>
<reference evidence="1" key="1">
    <citation type="submission" date="2018-02" db="EMBL/GenBank/DDBJ databases">
        <title>The genomes of Aspergillus section Nigri reveals drivers in fungal speciation.</title>
        <authorList>
            <consortium name="DOE Joint Genome Institute"/>
            <person name="Vesth T.C."/>
            <person name="Nybo J."/>
            <person name="Theobald S."/>
            <person name="Brandl J."/>
            <person name="Frisvad J.C."/>
            <person name="Nielsen K.F."/>
            <person name="Lyhne E.K."/>
            <person name="Kogle M.E."/>
            <person name="Kuo A."/>
            <person name="Riley R."/>
            <person name="Clum A."/>
            <person name="Nolan M."/>
            <person name="Lipzen A."/>
            <person name="Salamov A."/>
            <person name="Henrissat B."/>
            <person name="Wiebenga A."/>
            <person name="De vries R.P."/>
            <person name="Grigoriev I.V."/>
            <person name="Mortensen U.H."/>
            <person name="Andersen M.R."/>
            <person name="Baker S.E."/>
        </authorList>
    </citation>
    <scope>NUCLEOTIDE SEQUENCE</scope>
    <source>
        <strain evidence="1">CBS 621.78</strain>
    </source>
</reference>
<protein>
    <submittedName>
        <fullName evidence="1">Uncharacterized protein</fullName>
    </submittedName>
</protein>
<accession>A0ACD1G4R7</accession>
<keyword evidence="2" id="KW-1185">Reference proteome</keyword>
<evidence type="ECO:0000313" key="2">
    <source>
        <dbReference type="Proteomes" id="UP000249057"/>
    </source>
</evidence>
<dbReference type="Proteomes" id="UP000249057">
    <property type="component" value="Unassembled WGS sequence"/>
</dbReference>
<dbReference type="EMBL" id="KZ825356">
    <property type="protein sequence ID" value="RAH44149.1"/>
    <property type="molecule type" value="Genomic_DNA"/>
</dbReference>
<evidence type="ECO:0000313" key="1">
    <source>
        <dbReference type="EMBL" id="RAH44149.1"/>
    </source>
</evidence>